<dbReference type="Proteomes" id="UP000248614">
    <property type="component" value="Unassembled WGS sequence"/>
</dbReference>
<name>A0A2W4Z8K7_9SPHN</name>
<evidence type="ECO:0000313" key="2">
    <source>
        <dbReference type="EMBL" id="PZO78574.1"/>
    </source>
</evidence>
<comment type="caution">
    <text evidence="2">The sequence shown here is derived from an EMBL/GenBank/DDBJ whole genome shotgun (WGS) entry which is preliminary data.</text>
</comment>
<dbReference type="EMBL" id="QFNF01000011">
    <property type="protein sequence ID" value="PZO78574.1"/>
    <property type="molecule type" value="Genomic_DNA"/>
</dbReference>
<feature type="region of interest" description="Disordered" evidence="1">
    <location>
        <begin position="1"/>
        <end position="27"/>
    </location>
</feature>
<evidence type="ECO:0000256" key="1">
    <source>
        <dbReference type="SAM" id="MobiDB-lite"/>
    </source>
</evidence>
<dbReference type="AlphaFoldDB" id="A0A2W4Z8K7"/>
<accession>A0A2W4Z8K7</accession>
<gene>
    <name evidence="2" type="ORF">DI632_06345</name>
</gene>
<organism evidence="2 3">
    <name type="scientific">Sphingomonas hengshuiensis</name>
    <dbReference type="NCBI Taxonomy" id="1609977"/>
    <lineage>
        <taxon>Bacteria</taxon>
        <taxon>Pseudomonadati</taxon>
        <taxon>Pseudomonadota</taxon>
        <taxon>Alphaproteobacteria</taxon>
        <taxon>Sphingomonadales</taxon>
        <taxon>Sphingomonadaceae</taxon>
        <taxon>Sphingomonas</taxon>
    </lineage>
</organism>
<reference evidence="2 3" key="1">
    <citation type="submission" date="2017-08" db="EMBL/GenBank/DDBJ databases">
        <title>Infants hospitalized years apart are colonized by the same room-sourced microbial strains.</title>
        <authorList>
            <person name="Brooks B."/>
            <person name="Olm M.R."/>
            <person name="Firek B.A."/>
            <person name="Baker R."/>
            <person name="Thomas B.C."/>
            <person name="Morowitz M.J."/>
            <person name="Banfield J.F."/>
        </authorList>
    </citation>
    <scope>NUCLEOTIDE SEQUENCE [LARGE SCALE GENOMIC DNA]</scope>
    <source>
        <strain evidence="2">S2_018_000_R3_110</strain>
    </source>
</reference>
<proteinExistence type="predicted"/>
<protein>
    <submittedName>
        <fullName evidence="2">Type I-E CRISPR-associated protein Cse1/CasA</fullName>
    </submittedName>
</protein>
<evidence type="ECO:0000313" key="3">
    <source>
        <dbReference type="Proteomes" id="UP000248614"/>
    </source>
</evidence>
<sequence>MPRRCSVADRPGPHSRLTDAGDPAPLPPVEGRMIGWHDEAGDTHRGTLFAAFAALAGGQAWSFPALRPHQREPWHAFTVQVAALALIHAGTDALPAGEAAWRDLLLALTPDMPEAWELVVDDWSKPALLQPPTVAPADKGAYKNRLPTPDALDMLVTAKNHDLKQARMVGAGDEDWLFALVTLQTTEGFLGAGNYGISRMNGGFASRMSLGLRPAGGAGDAFRRDVERLVADARARPTRRTGTALLWTVPWDGTSSLDYNKLDELYVEICRRVRLIRLTTGNVAAATAGSKVSRVAYKKLGGNTLDPWAPLTIDTKKDSETYGLKVSVTPTGAGFGYRQMANLLDKTKITLPPLAHADPADAPDGLSIVAAALVRGQGKTEGLHRRTIRTHGARRDADGRPIAIERIGEVARKRADEGFEASRRLGRALISLVQGGPERARLDDDSARKKTERWLARFNDAVDAIFFDAPFWAEVAATDDNHRKDWRITLRDIAGDVFATAAQAAPGTEVRRVPARARAGSLLHHEMKKWVEEAEYGE</sequence>